<dbReference type="PATRIC" id="fig|284581.3.peg.2678"/>
<feature type="transmembrane region" description="Helical" evidence="1">
    <location>
        <begin position="60"/>
        <end position="82"/>
    </location>
</feature>
<evidence type="ECO:0000256" key="1">
    <source>
        <dbReference type="SAM" id="Phobius"/>
    </source>
</evidence>
<feature type="transmembrane region" description="Helical" evidence="1">
    <location>
        <begin position="6"/>
        <end position="26"/>
    </location>
</feature>
<dbReference type="OrthoDB" id="2692225at2"/>
<dbReference type="EMBL" id="LILC01000012">
    <property type="protein sequence ID" value="KOO46723.1"/>
    <property type="molecule type" value="Genomic_DNA"/>
</dbReference>
<dbReference type="Proteomes" id="UP000037558">
    <property type="component" value="Unassembled WGS sequence"/>
</dbReference>
<keyword evidence="1" id="KW-0472">Membrane</keyword>
<dbReference type="RefSeq" id="WP_053401073.1">
    <property type="nucleotide sequence ID" value="NZ_JAMAUM010000027.1"/>
</dbReference>
<keyword evidence="1" id="KW-1133">Transmembrane helix</keyword>
<keyword evidence="1" id="KW-0812">Transmembrane</keyword>
<evidence type="ECO:0000313" key="3">
    <source>
        <dbReference type="Proteomes" id="UP000037558"/>
    </source>
</evidence>
<dbReference type="Pfam" id="PF07441">
    <property type="entry name" value="BofA"/>
    <property type="match status" value="1"/>
</dbReference>
<comment type="caution">
    <text evidence="2">The sequence shown here is derived from an EMBL/GenBank/DDBJ whole genome shotgun (WGS) entry which is preliminary data.</text>
</comment>
<reference evidence="3" key="1">
    <citation type="submission" date="2015-08" db="EMBL/GenBank/DDBJ databases">
        <title>Fjat-14210 dsm16467.</title>
        <authorList>
            <person name="Liu B."/>
            <person name="Wang J."/>
            <person name="Zhu Y."/>
            <person name="Liu G."/>
            <person name="Chen Q."/>
            <person name="Chen Z."/>
            <person name="Lan J."/>
            <person name="Che J."/>
            <person name="Ge C."/>
            <person name="Shi H."/>
            <person name="Pan Z."/>
            <person name="Liu X."/>
        </authorList>
    </citation>
    <scope>NUCLEOTIDE SEQUENCE [LARGE SCALE GENOMIC DNA]</scope>
    <source>
        <strain evidence="3">DSM 16467</strain>
    </source>
</reference>
<evidence type="ECO:0000313" key="2">
    <source>
        <dbReference type="EMBL" id="KOO46723.1"/>
    </source>
</evidence>
<dbReference type="InterPro" id="IPR010001">
    <property type="entry name" value="BofA"/>
</dbReference>
<dbReference type="NCBIfam" id="TIGR02862">
    <property type="entry name" value="spore_BofA"/>
    <property type="match status" value="1"/>
</dbReference>
<feature type="transmembrane region" description="Helical" evidence="1">
    <location>
        <begin position="33"/>
        <end position="54"/>
    </location>
</feature>
<protein>
    <submittedName>
        <fullName evidence="2">Transcriptional regulator</fullName>
    </submittedName>
</protein>
<sequence>MQPILVISTIIGLIVILLLAGGKVKLFGLVGQVLTKCVIGALLLFFINTFGAQFDIHVPINVLTTAVSGVLGLSGIGALLVISQFIL</sequence>
<dbReference type="AlphaFoldDB" id="A0A0M0L7T1"/>
<keyword evidence="3" id="KW-1185">Reference proteome</keyword>
<organism evidence="2 3">
    <name type="scientific">Priestia koreensis</name>
    <dbReference type="NCBI Taxonomy" id="284581"/>
    <lineage>
        <taxon>Bacteria</taxon>
        <taxon>Bacillati</taxon>
        <taxon>Bacillota</taxon>
        <taxon>Bacilli</taxon>
        <taxon>Bacillales</taxon>
        <taxon>Bacillaceae</taxon>
        <taxon>Priestia</taxon>
    </lineage>
</organism>
<dbReference type="STRING" id="284581.AMD01_09015"/>
<accession>A0A0M0L7T1</accession>
<gene>
    <name evidence="2" type="ORF">AMD01_09015</name>
</gene>
<name>A0A0M0L7T1_9BACI</name>
<proteinExistence type="predicted"/>